<evidence type="ECO:0000259" key="3">
    <source>
        <dbReference type="Pfam" id="PF05368"/>
    </source>
</evidence>
<organism evidence="4 5">
    <name type="scientific">Staphylotrichum longicolle</name>
    <dbReference type="NCBI Taxonomy" id="669026"/>
    <lineage>
        <taxon>Eukaryota</taxon>
        <taxon>Fungi</taxon>
        <taxon>Dikarya</taxon>
        <taxon>Ascomycota</taxon>
        <taxon>Pezizomycotina</taxon>
        <taxon>Sordariomycetes</taxon>
        <taxon>Sordariomycetidae</taxon>
        <taxon>Sordariales</taxon>
        <taxon>Chaetomiaceae</taxon>
        <taxon>Staphylotrichum</taxon>
    </lineage>
</organism>
<dbReference type="AlphaFoldDB" id="A0AAD4F6F1"/>
<dbReference type="Pfam" id="PF05368">
    <property type="entry name" value="NmrA"/>
    <property type="match status" value="1"/>
</dbReference>
<keyword evidence="5" id="KW-1185">Reference proteome</keyword>
<comment type="caution">
    <text evidence="4">The sequence shown here is derived from an EMBL/GenBank/DDBJ whole genome shotgun (WGS) entry which is preliminary data.</text>
</comment>
<dbReference type="GO" id="GO:0016491">
    <property type="term" value="F:oxidoreductase activity"/>
    <property type="evidence" value="ECO:0007669"/>
    <property type="project" value="UniProtKB-KW"/>
</dbReference>
<evidence type="ECO:0000256" key="1">
    <source>
        <dbReference type="ARBA" id="ARBA00022857"/>
    </source>
</evidence>
<dbReference type="InterPro" id="IPR036291">
    <property type="entry name" value="NAD(P)-bd_dom_sf"/>
</dbReference>
<dbReference type="SUPFAM" id="SSF51735">
    <property type="entry name" value="NAD(P)-binding Rossmann-fold domains"/>
    <property type="match status" value="1"/>
</dbReference>
<dbReference type="Gene3D" id="3.90.25.10">
    <property type="entry name" value="UDP-galactose 4-epimerase, domain 1"/>
    <property type="match status" value="1"/>
</dbReference>
<evidence type="ECO:0000313" key="5">
    <source>
        <dbReference type="Proteomes" id="UP001197093"/>
    </source>
</evidence>
<accession>A0AAD4F6F1</accession>
<dbReference type="PANTHER" id="PTHR47706:SF10">
    <property type="entry name" value="NMRA-LIKE DOMAIN-CONTAINING PROTEIN"/>
    <property type="match status" value="1"/>
</dbReference>
<feature type="domain" description="NmrA-like" evidence="3">
    <location>
        <begin position="5"/>
        <end position="244"/>
    </location>
</feature>
<dbReference type="InterPro" id="IPR008030">
    <property type="entry name" value="NmrA-like"/>
</dbReference>
<keyword evidence="2" id="KW-0560">Oxidoreductase</keyword>
<reference evidence="4" key="1">
    <citation type="submission" date="2023-02" db="EMBL/GenBank/DDBJ databases">
        <authorList>
            <person name="Palmer J.M."/>
        </authorList>
    </citation>
    <scope>NUCLEOTIDE SEQUENCE</scope>
    <source>
        <strain evidence="4">FW57</strain>
    </source>
</reference>
<dbReference type="Proteomes" id="UP001197093">
    <property type="component" value="Unassembled WGS sequence"/>
</dbReference>
<dbReference type="EMBL" id="JAHCVI010000001">
    <property type="protein sequence ID" value="KAG7293997.1"/>
    <property type="molecule type" value="Genomic_DNA"/>
</dbReference>
<name>A0AAD4F6F1_9PEZI</name>
<gene>
    <name evidence="4" type="ORF">NEMBOFW57_004058</name>
</gene>
<protein>
    <recommendedName>
        <fullName evidence="3">NmrA-like domain-containing protein</fullName>
    </recommendedName>
</protein>
<keyword evidence="1" id="KW-0521">NADP</keyword>
<sequence length="306" mass="32061">MVSIKTVAVLGGSGNLGPSIIHELLASGFSVTGVTRAASTNSTPKFPDTLPVKSVDYASFDELKDAFAGQDAVVSVVGTLGVAGQRVAIDAAVAAGVKRFIPSEFGINTRKVRGTSIGKILAGKIGVVDYLEEVAKGNGEFTWTGLSTGLFFDWGLDRGGLGTVNLKDKTATVIDSGNEKFQASTLAQIGKAVVGILQHPDETANKYLSSASFNLSQNELIALVEELTGSKFPVTHVKSEDLQKAGDEKLAAGDFRAFVDFLRAHNSADGAGNQLTEKESANGLIGLPYEDLKAAVESWLKREGAL</sequence>
<dbReference type="InterPro" id="IPR045312">
    <property type="entry name" value="PCBER-like"/>
</dbReference>
<dbReference type="PANTHER" id="PTHR47706">
    <property type="entry name" value="NMRA-LIKE FAMILY PROTEIN"/>
    <property type="match status" value="1"/>
</dbReference>
<dbReference type="InterPro" id="IPR051609">
    <property type="entry name" value="NmrA/Isoflavone_reductase-like"/>
</dbReference>
<proteinExistence type="predicted"/>
<dbReference type="CDD" id="cd05259">
    <property type="entry name" value="PCBER_SDR_a"/>
    <property type="match status" value="1"/>
</dbReference>
<dbReference type="Gene3D" id="3.40.50.720">
    <property type="entry name" value="NAD(P)-binding Rossmann-like Domain"/>
    <property type="match status" value="1"/>
</dbReference>
<evidence type="ECO:0000256" key="2">
    <source>
        <dbReference type="ARBA" id="ARBA00023002"/>
    </source>
</evidence>
<evidence type="ECO:0000313" key="4">
    <source>
        <dbReference type="EMBL" id="KAG7293997.1"/>
    </source>
</evidence>